<feature type="transmembrane region" description="Helical" evidence="9">
    <location>
        <begin position="82"/>
        <end position="103"/>
    </location>
</feature>
<dbReference type="Pfam" id="PF01545">
    <property type="entry name" value="Cation_efflux"/>
    <property type="match status" value="1"/>
</dbReference>
<dbReference type="InterPro" id="IPR050681">
    <property type="entry name" value="CDF/SLC30A"/>
</dbReference>
<evidence type="ECO:0000313" key="13">
    <source>
        <dbReference type="Proteomes" id="UP000316426"/>
    </source>
</evidence>
<evidence type="ECO:0000256" key="6">
    <source>
        <dbReference type="ARBA" id="ARBA00022989"/>
    </source>
</evidence>
<keyword evidence="5" id="KW-0864">Zinc transport</keyword>
<evidence type="ECO:0000256" key="9">
    <source>
        <dbReference type="SAM" id="Phobius"/>
    </source>
</evidence>
<dbReference type="Pfam" id="PF16916">
    <property type="entry name" value="ZT_dimer"/>
    <property type="match status" value="1"/>
</dbReference>
<comment type="similarity">
    <text evidence="2">Belongs to the cation diffusion facilitator (CDF) transporter (TC 2.A.4) family. SLC30A subfamily.</text>
</comment>
<feature type="transmembrane region" description="Helical" evidence="9">
    <location>
        <begin position="186"/>
        <end position="208"/>
    </location>
</feature>
<dbReference type="GO" id="GO:0005886">
    <property type="term" value="C:plasma membrane"/>
    <property type="evidence" value="ECO:0007669"/>
    <property type="project" value="TreeGrafter"/>
</dbReference>
<comment type="subcellular location">
    <subcellularLocation>
        <location evidence="1">Membrane</location>
        <topology evidence="1">Multi-pass membrane protein</topology>
    </subcellularLocation>
</comment>
<keyword evidence="6 9" id="KW-1133">Transmembrane helix</keyword>
<dbReference type="InterPro" id="IPR002524">
    <property type="entry name" value="Cation_efflux"/>
</dbReference>
<dbReference type="RefSeq" id="WP_145115156.1">
    <property type="nucleotide sequence ID" value="NZ_CP036349.1"/>
</dbReference>
<evidence type="ECO:0000256" key="1">
    <source>
        <dbReference type="ARBA" id="ARBA00004141"/>
    </source>
</evidence>
<keyword evidence="4 9" id="KW-0812">Transmembrane</keyword>
<dbReference type="InterPro" id="IPR058533">
    <property type="entry name" value="Cation_efflux_TM"/>
</dbReference>
<evidence type="ECO:0000256" key="3">
    <source>
        <dbReference type="ARBA" id="ARBA00022448"/>
    </source>
</evidence>
<evidence type="ECO:0000259" key="11">
    <source>
        <dbReference type="Pfam" id="PF16916"/>
    </source>
</evidence>
<feature type="domain" description="Cation efflux protein transmembrane" evidence="10">
    <location>
        <begin position="19"/>
        <end position="204"/>
    </location>
</feature>
<dbReference type="NCBIfam" id="TIGR01297">
    <property type="entry name" value="CDF"/>
    <property type="match status" value="1"/>
</dbReference>
<dbReference type="GO" id="GO:0005385">
    <property type="term" value="F:zinc ion transmembrane transporter activity"/>
    <property type="evidence" value="ECO:0007669"/>
    <property type="project" value="TreeGrafter"/>
</dbReference>
<reference evidence="12 13" key="1">
    <citation type="submission" date="2019-02" db="EMBL/GenBank/DDBJ databases">
        <title>Deep-cultivation of Planctomycetes and their phenomic and genomic characterization uncovers novel biology.</title>
        <authorList>
            <person name="Wiegand S."/>
            <person name="Jogler M."/>
            <person name="Boedeker C."/>
            <person name="Pinto D."/>
            <person name="Vollmers J."/>
            <person name="Rivas-Marin E."/>
            <person name="Kohn T."/>
            <person name="Peeters S.H."/>
            <person name="Heuer A."/>
            <person name="Rast P."/>
            <person name="Oberbeckmann S."/>
            <person name="Bunk B."/>
            <person name="Jeske O."/>
            <person name="Meyerdierks A."/>
            <person name="Storesund J.E."/>
            <person name="Kallscheuer N."/>
            <person name="Luecker S."/>
            <person name="Lage O.M."/>
            <person name="Pohl T."/>
            <person name="Merkel B.J."/>
            <person name="Hornburger P."/>
            <person name="Mueller R.-W."/>
            <person name="Bruemmer F."/>
            <person name="Labrenz M."/>
            <person name="Spormann A.M."/>
            <person name="Op den Camp H."/>
            <person name="Overmann J."/>
            <person name="Amann R."/>
            <person name="Jetten M.S.M."/>
            <person name="Mascher T."/>
            <person name="Medema M.H."/>
            <person name="Devos D.P."/>
            <person name="Kaster A.-K."/>
            <person name="Ovreas L."/>
            <person name="Rohde M."/>
            <person name="Galperin M.Y."/>
            <person name="Jogler C."/>
        </authorList>
    </citation>
    <scope>NUCLEOTIDE SEQUENCE [LARGE SCALE GENOMIC DNA]</scope>
    <source>
        <strain evidence="12 13">Spa11</strain>
    </source>
</reference>
<feature type="transmembrane region" description="Helical" evidence="9">
    <location>
        <begin position="151"/>
        <end position="174"/>
    </location>
</feature>
<feature type="domain" description="Cation efflux protein cytoplasmic" evidence="11">
    <location>
        <begin position="213"/>
        <end position="285"/>
    </location>
</feature>
<evidence type="ECO:0000256" key="7">
    <source>
        <dbReference type="ARBA" id="ARBA00023065"/>
    </source>
</evidence>
<dbReference type="Proteomes" id="UP000316426">
    <property type="component" value="Chromosome"/>
</dbReference>
<evidence type="ECO:0000256" key="4">
    <source>
        <dbReference type="ARBA" id="ARBA00022692"/>
    </source>
</evidence>
<keyword evidence="5" id="KW-0862">Zinc</keyword>
<evidence type="ECO:0000256" key="5">
    <source>
        <dbReference type="ARBA" id="ARBA00022906"/>
    </source>
</evidence>
<dbReference type="EMBL" id="CP036349">
    <property type="protein sequence ID" value="QDV75623.1"/>
    <property type="molecule type" value="Genomic_DNA"/>
</dbReference>
<dbReference type="SUPFAM" id="SSF161111">
    <property type="entry name" value="Cation efflux protein transmembrane domain-like"/>
    <property type="match status" value="1"/>
</dbReference>
<dbReference type="Gene3D" id="1.20.1510.10">
    <property type="entry name" value="Cation efflux protein transmembrane domain"/>
    <property type="match status" value="1"/>
</dbReference>
<dbReference type="PANTHER" id="PTHR11562">
    <property type="entry name" value="CATION EFFLUX PROTEIN/ ZINC TRANSPORTER"/>
    <property type="match status" value="1"/>
</dbReference>
<sequence length="299" mass="31361">MSHSHHHPAPAEYGKAFALGVALNLIYVAVEAGYGFAIGSLALLSDAGHNLSDVVGLLLAWGGHTLASVAPSPRRTYGWRGASVLAALGNALLLLAAIGAIAWEAVHRLAEPAEIVGLPVVVVASIGVVINTATALLFWSGRQHDLNVRGAFLHMAADAGVSVGVVLAGLGIYATGWTWIDPATSLVIAAVIFFSTWSLLLASVNLAIQGVPEGIDPTEVHDYLASLDGVAAVHDLHIWAMSTSETALTAHLVRPTLTDEDEFLHRTADALHDRFGIEHTTLQIERGTGSCHLNDPGRV</sequence>
<dbReference type="InterPro" id="IPR036837">
    <property type="entry name" value="Cation_efflux_CTD_sf"/>
</dbReference>
<dbReference type="InterPro" id="IPR027469">
    <property type="entry name" value="Cation_efflux_TMD_sf"/>
</dbReference>
<accession>A0A518KCU3</accession>
<feature type="transmembrane region" description="Helical" evidence="9">
    <location>
        <begin position="115"/>
        <end position="139"/>
    </location>
</feature>
<dbReference type="InterPro" id="IPR027470">
    <property type="entry name" value="Cation_efflux_CTD"/>
</dbReference>
<dbReference type="SUPFAM" id="SSF160240">
    <property type="entry name" value="Cation efflux protein cytoplasmic domain-like"/>
    <property type="match status" value="1"/>
</dbReference>
<feature type="transmembrane region" description="Helical" evidence="9">
    <location>
        <begin position="21"/>
        <end position="45"/>
    </location>
</feature>
<keyword evidence="3" id="KW-0813">Transport</keyword>
<protein>
    <submittedName>
        <fullName evidence="12">Cadmium, cobalt and zinc/H(+)-K(+) antiporter</fullName>
    </submittedName>
</protein>
<keyword evidence="13" id="KW-1185">Reference proteome</keyword>
<name>A0A518KCU3_9BACT</name>
<dbReference type="PANTHER" id="PTHR11562:SF17">
    <property type="entry name" value="RE54080P-RELATED"/>
    <property type="match status" value="1"/>
</dbReference>
<feature type="transmembrane region" description="Helical" evidence="9">
    <location>
        <begin position="51"/>
        <end position="70"/>
    </location>
</feature>
<evidence type="ECO:0000256" key="8">
    <source>
        <dbReference type="ARBA" id="ARBA00023136"/>
    </source>
</evidence>
<dbReference type="KEGG" id="bmei:Spa11_38430"/>
<gene>
    <name evidence="12" type="primary">czcD</name>
    <name evidence="12" type="ORF">Spa11_38430</name>
</gene>
<proteinExistence type="inferred from homology"/>
<evidence type="ECO:0000256" key="2">
    <source>
        <dbReference type="ARBA" id="ARBA00008873"/>
    </source>
</evidence>
<keyword evidence="8 9" id="KW-0472">Membrane</keyword>
<evidence type="ECO:0000259" key="10">
    <source>
        <dbReference type="Pfam" id="PF01545"/>
    </source>
</evidence>
<evidence type="ECO:0000313" key="12">
    <source>
        <dbReference type="EMBL" id="QDV75623.1"/>
    </source>
</evidence>
<keyword evidence="7" id="KW-0406">Ion transport</keyword>
<dbReference type="AlphaFoldDB" id="A0A518KCU3"/>
<organism evidence="12 13">
    <name type="scientific">Botrimarina mediterranea</name>
    <dbReference type="NCBI Taxonomy" id="2528022"/>
    <lineage>
        <taxon>Bacteria</taxon>
        <taxon>Pseudomonadati</taxon>
        <taxon>Planctomycetota</taxon>
        <taxon>Planctomycetia</taxon>
        <taxon>Pirellulales</taxon>
        <taxon>Lacipirellulaceae</taxon>
        <taxon>Botrimarina</taxon>
    </lineage>
</organism>